<dbReference type="AlphaFoldDB" id="A0AAW3ARY9"/>
<gene>
    <name evidence="2" type="ORF">Q4I30_002554</name>
</gene>
<comment type="caution">
    <text evidence="2">The sequence shown here is derived from an EMBL/GenBank/DDBJ whole genome shotgun (WGS) entry which is preliminary data.</text>
</comment>
<sequence>MHYCITSRIWSEVPHRPVGQDEVKAHTSSLGHPHQSLHLLNSHSLHVVVCRPTHPLPIPLLHRLADLGYSLFPFCSAHHVHCADIAANAILIRLFPLTITPYACLNCTLHSCTQVSLRTLRTPPHSPTPHIPSYPLHHHLITVHTDALAYSSSPPPPVQPATHGHHSTRTPHSVSNEQRCGHEVRGGGCAGGERHHAGGRAQAEDPQPEAEDGVPVERGVHPGPARVRLERDAEAEAR</sequence>
<evidence type="ECO:0000256" key="1">
    <source>
        <dbReference type="SAM" id="MobiDB-lite"/>
    </source>
</evidence>
<keyword evidence="3" id="KW-1185">Reference proteome</keyword>
<organism evidence="2 3">
    <name type="scientific">Leishmania utingensis</name>
    <dbReference type="NCBI Taxonomy" id="653362"/>
    <lineage>
        <taxon>Eukaryota</taxon>
        <taxon>Discoba</taxon>
        <taxon>Euglenozoa</taxon>
        <taxon>Kinetoplastea</taxon>
        <taxon>Metakinetoplastina</taxon>
        <taxon>Trypanosomatida</taxon>
        <taxon>Trypanosomatidae</taxon>
        <taxon>Leishmaniinae</taxon>
        <taxon>Leishmania</taxon>
    </lineage>
</organism>
<accession>A0AAW3ARY9</accession>
<feature type="compositionally biased region" description="Basic and acidic residues" evidence="1">
    <location>
        <begin position="227"/>
        <end position="238"/>
    </location>
</feature>
<dbReference type="EMBL" id="JBAMZL010000017">
    <property type="protein sequence ID" value="KAL0510435.1"/>
    <property type="molecule type" value="Genomic_DNA"/>
</dbReference>
<feature type="region of interest" description="Disordered" evidence="1">
    <location>
        <begin position="147"/>
        <end position="238"/>
    </location>
</feature>
<dbReference type="Proteomes" id="UP001482455">
    <property type="component" value="Unassembled WGS sequence"/>
</dbReference>
<evidence type="ECO:0000313" key="3">
    <source>
        <dbReference type="Proteomes" id="UP001482455"/>
    </source>
</evidence>
<proteinExistence type="predicted"/>
<name>A0AAW3ARY9_9TRYP</name>
<evidence type="ECO:0000313" key="2">
    <source>
        <dbReference type="EMBL" id="KAL0510435.1"/>
    </source>
</evidence>
<feature type="non-terminal residue" evidence="2">
    <location>
        <position position="238"/>
    </location>
</feature>
<reference evidence="2 3" key="1">
    <citation type="submission" date="2024-02" db="EMBL/GenBank/DDBJ databases">
        <title>FIRST GENOME SEQUENCES OF Leishmania (Viannia) shawi, Leishmania (Viannia) lindenbergi AND Leishmania (Viannia) utingensis.</title>
        <authorList>
            <person name="Resadore F."/>
            <person name="Custodio M.G.F."/>
            <person name="Boite M.C."/>
            <person name="Cupolillo E."/>
            <person name="Ferreira G.E.M."/>
        </authorList>
    </citation>
    <scope>NUCLEOTIDE SEQUENCE [LARGE SCALE GENOMIC DNA]</scope>
    <source>
        <strain evidence="2 3">ITUB/BR/1977/M4964</strain>
    </source>
</reference>
<protein>
    <submittedName>
        <fullName evidence="2">Uncharacterized protein</fullName>
    </submittedName>
</protein>